<name>A0A0C3BNR8_HEBCY</name>
<organism evidence="3 4">
    <name type="scientific">Hebeloma cylindrosporum</name>
    <dbReference type="NCBI Taxonomy" id="76867"/>
    <lineage>
        <taxon>Eukaryota</taxon>
        <taxon>Fungi</taxon>
        <taxon>Dikarya</taxon>
        <taxon>Basidiomycota</taxon>
        <taxon>Agaricomycotina</taxon>
        <taxon>Agaricomycetes</taxon>
        <taxon>Agaricomycetidae</taxon>
        <taxon>Agaricales</taxon>
        <taxon>Agaricineae</taxon>
        <taxon>Hymenogastraceae</taxon>
        <taxon>Hebeloma</taxon>
    </lineage>
</organism>
<dbReference type="AlphaFoldDB" id="A0A0C3BNR8"/>
<feature type="region of interest" description="Disordered" evidence="1">
    <location>
        <begin position="830"/>
        <end position="872"/>
    </location>
</feature>
<dbReference type="GO" id="GO:0008168">
    <property type="term" value="F:methyltransferase activity"/>
    <property type="evidence" value="ECO:0007669"/>
    <property type="project" value="TreeGrafter"/>
</dbReference>
<reference evidence="3 4" key="1">
    <citation type="submission" date="2014-04" db="EMBL/GenBank/DDBJ databases">
        <authorList>
            <consortium name="DOE Joint Genome Institute"/>
            <person name="Kuo A."/>
            <person name="Gay G."/>
            <person name="Dore J."/>
            <person name="Kohler A."/>
            <person name="Nagy L.G."/>
            <person name="Floudas D."/>
            <person name="Copeland A."/>
            <person name="Barry K.W."/>
            <person name="Cichocki N."/>
            <person name="Veneault-Fourrey C."/>
            <person name="LaButti K."/>
            <person name="Lindquist E.A."/>
            <person name="Lipzen A."/>
            <person name="Lundell T."/>
            <person name="Morin E."/>
            <person name="Murat C."/>
            <person name="Sun H."/>
            <person name="Tunlid A."/>
            <person name="Henrissat B."/>
            <person name="Grigoriev I.V."/>
            <person name="Hibbett D.S."/>
            <person name="Martin F."/>
            <person name="Nordberg H.P."/>
            <person name="Cantor M.N."/>
            <person name="Hua S.X."/>
        </authorList>
    </citation>
    <scope>NUCLEOTIDE SEQUENCE [LARGE SCALE GENOMIC DNA]</scope>
    <source>
        <strain evidence="4">h7</strain>
    </source>
</reference>
<accession>A0A0C3BNR8</accession>
<dbReference type="InterPro" id="IPR041698">
    <property type="entry name" value="Methyltransf_25"/>
</dbReference>
<feature type="compositionally biased region" description="Pro residues" evidence="1">
    <location>
        <begin position="200"/>
        <end position="211"/>
    </location>
</feature>
<dbReference type="CDD" id="cd02440">
    <property type="entry name" value="AdoMet_MTases"/>
    <property type="match status" value="1"/>
</dbReference>
<proteinExistence type="predicted"/>
<feature type="compositionally biased region" description="Low complexity" evidence="1">
    <location>
        <begin position="549"/>
        <end position="560"/>
    </location>
</feature>
<dbReference type="EMBL" id="KN831791">
    <property type="protein sequence ID" value="KIM38315.1"/>
    <property type="molecule type" value="Genomic_DNA"/>
</dbReference>
<feature type="compositionally biased region" description="Pro residues" evidence="1">
    <location>
        <begin position="156"/>
        <end position="171"/>
    </location>
</feature>
<dbReference type="HOGENOM" id="CLU_273749_0_0_1"/>
<feature type="compositionally biased region" description="Polar residues" evidence="1">
    <location>
        <begin position="229"/>
        <end position="248"/>
    </location>
</feature>
<keyword evidence="4" id="KW-1185">Reference proteome</keyword>
<feature type="region of interest" description="Disordered" evidence="1">
    <location>
        <begin position="1030"/>
        <end position="1054"/>
    </location>
</feature>
<feature type="compositionally biased region" description="Polar residues" evidence="1">
    <location>
        <begin position="438"/>
        <end position="447"/>
    </location>
</feature>
<evidence type="ECO:0000256" key="1">
    <source>
        <dbReference type="SAM" id="MobiDB-lite"/>
    </source>
</evidence>
<dbReference type="PANTHER" id="PTHR43591">
    <property type="entry name" value="METHYLTRANSFERASE"/>
    <property type="match status" value="1"/>
</dbReference>
<evidence type="ECO:0000259" key="2">
    <source>
        <dbReference type="Pfam" id="PF13649"/>
    </source>
</evidence>
<feature type="region of interest" description="Disordered" evidence="1">
    <location>
        <begin position="151"/>
        <end position="174"/>
    </location>
</feature>
<dbReference type="Pfam" id="PF13649">
    <property type="entry name" value="Methyltransf_25"/>
    <property type="match status" value="1"/>
</dbReference>
<feature type="region of interest" description="Disordered" evidence="1">
    <location>
        <begin position="1"/>
        <end position="70"/>
    </location>
</feature>
<dbReference type="OrthoDB" id="2013972at2759"/>
<feature type="region of interest" description="Disordered" evidence="1">
    <location>
        <begin position="474"/>
        <end position="571"/>
    </location>
</feature>
<reference evidence="4" key="2">
    <citation type="submission" date="2015-01" db="EMBL/GenBank/DDBJ databases">
        <title>Evolutionary Origins and Diversification of the Mycorrhizal Mutualists.</title>
        <authorList>
            <consortium name="DOE Joint Genome Institute"/>
            <consortium name="Mycorrhizal Genomics Consortium"/>
            <person name="Kohler A."/>
            <person name="Kuo A."/>
            <person name="Nagy L.G."/>
            <person name="Floudas D."/>
            <person name="Copeland A."/>
            <person name="Barry K.W."/>
            <person name="Cichocki N."/>
            <person name="Veneault-Fourrey C."/>
            <person name="LaButti K."/>
            <person name="Lindquist E.A."/>
            <person name="Lipzen A."/>
            <person name="Lundell T."/>
            <person name="Morin E."/>
            <person name="Murat C."/>
            <person name="Riley R."/>
            <person name="Ohm R."/>
            <person name="Sun H."/>
            <person name="Tunlid A."/>
            <person name="Henrissat B."/>
            <person name="Grigoriev I.V."/>
            <person name="Hibbett D.S."/>
            <person name="Martin F."/>
        </authorList>
    </citation>
    <scope>NUCLEOTIDE SEQUENCE [LARGE SCALE GENOMIC DNA]</scope>
    <source>
        <strain evidence="4">h7</strain>
    </source>
</reference>
<dbReference type="Proteomes" id="UP000053424">
    <property type="component" value="Unassembled WGS sequence"/>
</dbReference>
<dbReference type="InterPro" id="IPR029063">
    <property type="entry name" value="SAM-dependent_MTases_sf"/>
</dbReference>
<feature type="compositionally biased region" description="Low complexity" evidence="1">
    <location>
        <begin position="1098"/>
        <end position="1111"/>
    </location>
</feature>
<dbReference type="SUPFAM" id="SSF53335">
    <property type="entry name" value="S-adenosyl-L-methionine-dependent methyltransferases"/>
    <property type="match status" value="1"/>
</dbReference>
<dbReference type="Gene3D" id="3.40.50.150">
    <property type="entry name" value="Vaccinia Virus protein VP39"/>
    <property type="match status" value="1"/>
</dbReference>
<feature type="region of interest" description="Disordered" evidence="1">
    <location>
        <begin position="199"/>
        <end position="253"/>
    </location>
</feature>
<gene>
    <name evidence="3" type="ORF">M413DRAFT_12796</name>
</gene>
<feature type="compositionally biased region" description="Polar residues" evidence="1">
    <location>
        <begin position="29"/>
        <end position="60"/>
    </location>
</feature>
<feature type="region of interest" description="Disordered" evidence="1">
    <location>
        <begin position="1077"/>
        <end position="1129"/>
    </location>
</feature>
<evidence type="ECO:0000313" key="3">
    <source>
        <dbReference type="EMBL" id="KIM38315.1"/>
    </source>
</evidence>
<protein>
    <recommendedName>
        <fullName evidence="2">Methyltransferase domain-containing protein</fullName>
    </recommendedName>
</protein>
<feature type="compositionally biased region" description="Polar residues" evidence="1">
    <location>
        <begin position="86"/>
        <end position="95"/>
    </location>
</feature>
<feature type="region of interest" description="Disordered" evidence="1">
    <location>
        <begin position="86"/>
        <end position="121"/>
    </location>
</feature>
<feature type="compositionally biased region" description="Basic and acidic residues" evidence="1">
    <location>
        <begin position="398"/>
        <end position="413"/>
    </location>
</feature>
<dbReference type="STRING" id="686832.A0A0C3BNR8"/>
<feature type="domain" description="Methyltransferase" evidence="2">
    <location>
        <begin position="645"/>
        <end position="746"/>
    </location>
</feature>
<evidence type="ECO:0000313" key="4">
    <source>
        <dbReference type="Proteomes" id="UP000053424"/>
    </source>
</evidence>
<feature type="compositionally biased region" description="Polar residues" evidence="1">
    <location>
        <begin position="1"/>
        <end position="10"/>
    </location>
</feature>
<feature type="compositionally biased region" description="Low complexity" evidence="1">
    <location>
        <begin position="355"/>
        <end position="372"/>
    </location>
</feature>
<sequence length="1174" mass="127730">MLPRTTSRPPSAQKHLRADEEHLSKGFISRSTSTEPRFTATDFTPSYSSPPFQNPQSIPRTTVRHHPQPRMPLDLSVEYLPMQRSRATYTQSNPPSEKRMNAGTPSSSHIYPSPPNEDFHPPRQVIRLEYSPHENGQTPYYGVQSSTASYVEASYQPPPPVQASYQPPPSPQVLRSDARRALPVPGKTARSSSAKVLAAFPPPPSYPPPSPSATHAISRFLPSPAISPPHSTSPLQPPSRSHSPTSTELPDYSSARIPYSSVQIARPPLQIAINNTSPARPARPEYAQYLETTSYPSPPISRPPQATSSLLHIPDPPVHHLSSSAPTDNERKPWYSGRGNGLSAPSSPARNAFYSKPSPGSSGSSDAQSPTSDGGPSLLSPNFVFPGSRSVARPKASLKIESRSKSQSRKDTAIRSPISDFPHAIPPLPTGLPSPTTVHSGDSTNPMNVLPGFPDTTYSETSSLFSNESGIARARKVSGSSGNTSPVYIFPVGRSRAQPKLVPNGSKGQRSGKSSGGAGNGESEGKRTGFMGMLRKKKKSKVPKLIDGSSTNSSGSSVESESTKETIAPANVTKPENYQVMQATMHEESREQAKRAKSRIGSYPLDPYDSVLLDNDRHTGELLVRLNPTGSPSFHNYGNNPPTSVLDLGCGQGHWVVDAAIAWKGYGTKVTGYDMVDVSRGLLPWAAEQGVIDNIRFVRGNFLKQRLPFNNDSFDLVRMSCLALCITSDSWIFVLQEVARVLMVGGRLELIDDLIFFPYGKASTSLDIPDSTFNAQVRSIAPRLDITIPSAAFSTFSIYDGETNNPGLGLVGNEATEEFYNLYGVEEEDADDTATLNGRGDVQADPSQSPRALPRTRRGIPRNPSVDPRSWTRSCATSGDLEALFEHMLVHKFGINKNPSEFVLGLIQEVFGHAREIKTMHLTLAPPEVGQSTIGAEAPAPRGGLFGRSSRLESMGLSQALGLVLWPSTFIPMEQSEIEIHASKHLRMLLSCKSLLLEHAIEAMDDDEIDEDSMLEAFWEYEGFLRRRFDPPPISSSSSDDKDSDTVSTRGSIAESISSEGLDAMWEIESEFRQRFAWQGSESRDRPETPNTPKLEDNTPTAPTFSSSASPPANPRPMNPLRRDTDASSVAPIYSRDELTHVRTFRVYEAIKFDETIFGSSALGLSGLSLTAPP</sequence>
<dbReference type="PANTHER" id="PTHR43591:SF24">
    <property type="entry name" value="2-METHOXY-6-POLYPRENYL-1,4-BENZOQUINOL METHYLASE, MITOCHONDRIAL"/>
    <property type="match status" value="1"/>
</dbReference>
<feature type="region of interest" description="Disordered" evidence="1">
    <location>
        <begin position="292"/>
        <end position="455"/>
    </location>
</feature>